<accession>A0A0T7GAC7</accession>
<gene>
    <name evidence="1" type="ORF">NGAL_HAMBI1189_02680</name>
</gene>
<organism evidence="1 2">
    <name type="scientific">Neorhizobium galegae bv. officinalis</name>
    <dbReference type="NCBI Taxonomy" id="323656"/>
    <lineage>
        <taxon>Bacteria</taxon>
        <taxon>Pseudomonadati</taxon>
        <taxon>Pseudomonadota</taxon>
        <taxon>Alphaproteobacteria</taxon>
        <taxon>Hyphomicrobiales</taxon>
        <taxon>Rhizobiaceae</taxon>
        <taxon>Rhizobium/Agrobacterium group</taxon>
        <taxon>Neorhizobium</taxon>
    </lineage>
</organism>
<proteinExistence type="predicted"/>
<dbReference type="EMBL" id="CCRK01000001">
    <property type="protein sequence ID" value="CDZ44273.1"/>
    <property type="molecule type" value="Genomic_DNA"/>
</dbReference>
<protein>
    <submittedName>
        <fullName evidence="1">Uncharacterized protein</fullName>
    </submittedName>
</protein>
<evidence type="ECO:0000313" key="1">
    <source>
        <dbReference type="EMBL" id="CDZ44273.1"/>
    </source>
</evidence>
<dbReference type="Proteomes" id="UP000039660">
    <property type="component" value="Unassembled WGS sequence"/>
</dbReference>
<dbReference type="RefSeq" id="WP_172729766.1">
    <property type="nucleotide sequence ID" value="NZ_CCRK01000001.1"/>
</dbReference>
<evidence type="ECO:0000313" key="2">
    <source>
        <dbReference type="Proteomes" id="UP000039660"/>
    </source>
</evidence>
<name>A0A0T7GAC7_NEOGA</name>
<sequence>MHTSSSAPFTARSSKISLPPVSILGGAKPVAAVAYPKTKTEIAEGPTAKHILVGLDDQGKPHASWFGEEDGDAAAVAADLMDMAIIDIANEELTAIASKLPRGKLFESGKAFVPFVKRTVYDQLATYFDEEFVASTAARVEAAQAAAAEGYAKASKGEVPPRQPEDWSKILVGDLVLAEDAPSEGWFEAEVIEQAANEQFRLKWRDWPDLPNFIRGITDIALLHPKHVAA</sequence>
<reference evidence="1 2" key="1">
    <citation type="submission" date="2014-08" db="EMBL/GenBank/DDBJ databases">
        <authorList>
            <person name="Chen Y.-H."/>
        </authorList>
    </citation>
    <scope>NUCLEOTIDE SEQUENCE [LARGE SCALE GENOMIC DNA]</scope>
</reference>
<dbReference type="AlphaFoldDB" id="A0A0T7GAC7"/>